<proteinExistence type="predicted"/>
<gene>
    <name evidence="1" type="ORF">FEV09_00815</name>
</gene>
<name>A0A9X4RG97_9CYAN</name>
<comment type="caution">
    <text evidence="1">The sequence shown here is derived from an EMBL/GenBank/DDBJ whole genome shotgun (WGS) entry which is preliminary data.</text>
</comment>
<sequence length="239" mass="27083">MAIINLIDGEKGGVGKSWVARTMLQYLKDRAIPLAGIEADRSNPTVLNIYKDSKAAFFSENEKMADVPDSIFDYALKKTVVVNLPAQAHRAVSQWINTKGLLDLGKEHGVSFIKWFVSDGESDSIELFIESLEHYQGYITHVFIKNWGRCDEWGYFHEHEAIQKAIAEYGVAVIDFPKLGDGRRIEINAKRLTFEEASNYSEFGIIGRNQIKTFLRDAYKAFESTNLLPQNVQKKEAKS</sequence>
<accession>A0A9X4RG97</accession>
<evidence type="ECO:0000313" key="1">
    <source>
        <dbReference type="EMBL" id="MDG3493092.1"/>
    </source>
</evidence>
<keyword evidence="2" id="KW-1185">Reference proteome</keyword>
<dbReference type="RefSeq" id="WP_009625124.1">
    <property type="nucleotide sequence ID" value="NZ_VBTY01000003.1"/>
</dbReference>
<dbReference type="Proteomes" id="UP001152872">
    <property type="component" value="Unassembled WGS sequence"/>
</dbReference>
<dbReference type="EMBL" id="VBTY01000003">
    <property type="protein sequence ID" value="MDG3493092.1"/>
    <property type="molecule type" value="Genomic_DNA"/>
</dbReference>
<reference evidence="1" key="1">
    <citation type="submission" date="2019-05" db="EMBL/GenBank/DDBJ databases">
        <title>Whole genome sequencing of Pseudanabaena catenata USMAC16.</title>
        <authorList>
            <person name="Khan Z."/>
            <person name="Omar W.M."/>
            <person name="Convey P."/>
            <person name="Merican F."/>
            <person name="Najimudin N."/>
        </authorList>
    </citation>
    <scope>NUCLEOTIDE SEQUENCE</scope>
    <source>
        <strain evidence="1">USMAC16</strain>
    </source>
</reference>
<evidence type="ECO:0000313" key="2">
    <source>
        <dbReference type="Proteomes" id="UP001152872"/>
    </source>
</evidence>
<organism evidence="1 2">
    <name type="scientific">Pseudanabaena catenata USMAC16</name>
    <dbReference type="NCBI Taxonomy" id="1855837"/>
    <lineage>
        <taxon>Bacteria</taxon>
        <taxon>Bacillati</taxon>
        <taxon>Cyanobacteriota</taxon>
        <taxon>Cyanophyceae</taxon>
        <taxon>Pseudanabaenales</taxon>
        <taxon>Pseudanabaenaceae</taxon>
        <taxon>Pseudanabaena</taxon>
    </lineage>
</organism>
<dbReference type="AlphaFoldDB" id="A0A9X4RG97"/>
<protein>
    <submittedName>
        <fullName evidence="1">Mobilization protein MobD-like protein</fullName>
    </submittedName>
</protein>